<dbReference type="InterPro" id="IPR000014">
    <property type="entry name" value="PAS"/>
</dbReference>
<dbReference type="SUPFAM" id="SSF103190">
    <property type="entry name" value="Sensory domain-like"/>
    <property type="match status" value="1"/>
</dbReference>
<dbReference type="Pfam" id="PF02518">
    <property type="entry name" value="HATPase_c"/>
    <property type="match status" value="1"/>
</dbReference>
<feature type="compositionally biased region" description="Gly residues" evidence="14">
    <location>
        <begin position="484"/>
        <end position="498"/>
    </location>
</feature>
<organism evidence="18 19">
    <name type="scientific">Conyzicola nivalis</name>
    <dbReference type="NCBI Taxonomy" id="1477021"/>
    <lineage>
        <taxon>Bacteria</taxon>
        <taxon>Bacillati</taxon>
        <taxon>Actinomycetota</taxon>
        <taxon>Actinomycetes</taxon>
        <taxon>Micrococcales</taxon>
        <taxon>Microbacteriaceae</taxon>
        <taxon>Conyzicola</taxon>
    </lineage>
</organism>
<keyword evidence="19" id="KW-1185">Reference proteome</keyword>
<reference evidence="18" key="2">
    <citation type="submission" date="2020-09" db="EMBL/GenBank/DDBJ databases">
        <authorList>
            <person name="Sun Q."/>
            <person name="Zhou Y."/>
        </authorList>
    </citation>
    <scope>NUCLEOTIDE SEQUENCE</scope>
    <source>
        <strain evidence="18">CGMCC 1.12813</strain>
    </source>
</reference>
<evidence type="ECO:0000313" key="18">
    <source>
        <dbReference type="EMBL" id="GGB00717.1"/>
    </source>
</evidence>
<dbReference type="CDD" id="cd18773">
    <property type="entry name" value="PDC1_HK_sensor"/>
    <property type="match status" value="1"/>
</dbReference>
<dbReference type="GO" id="GO:0005886">
    <property type="term" value="C:plasma membrane"/>
    <property type="evidence" value="ECO:0007669"/>
    <property type="project" value="UniProtKB-SubCell"/>
</dbReference>
<dbReference type="Gene3D" id="3.30.450.20">
    <property type="entry name" value="PAS domain"/>
    <property type="match status" value="2"/>
</dbReference>
<dbReference type="InterPro" id="IPR016120">
    <property type="entry name" value="Sig_transdc_His_kin_SpoOB"/>
</dbReference>
<keyword evidence="10" id="KW-0067">ATP-binding</keyword>
<dbReference type="SUPFAM" id="SSF55890">
    <property type="entry name" value="Sporulation response regulatory protein Spo0B"/>
    <property type="match status" value="1"/>
</dbReference>
<dbReference type="GO" id="GO:0000155">
    <property type="term" value="F:phosphorelay sensor kinase activity"/>
    <property type="evidence" value="ECO:0007669"/>
    <property type="project" value="InterPro"/>
</dbReference>
<evidence type="ECO:0000256" key="13">
    <source>
        <dbReference type="ARBA" id="ARBA00023136"/>
    </source>
</evidence>
<dbReference type="InterPro" id="IPR029151">
    <property type="entry name" value="Sensor-like_sf"/>
</dbReference>
<dbReference type="InterPro" id="IPR039506">
    <property type="entry name" value="SPOB_a"/>
</dbReference>
<dbReference type="InterPro" id="IPR003594">
    <property type="entry name" value="HATPase_dom"/>
</dbReference>
<comment type="catalytic activity">
    <reaction evidence="1">
        <text>ATP + protein L-histidine = ADP + protein N-phospho-L-histidine.</text>
        <dbReference type="EC" id="2.7.13.3"/>
    </reaction>
</comment>
<keyword evidence="11 15" id="KW-1133">Transmembrane helix</keyword>
<dbReference type="InterPro" id="IPR050428">
    <property type="entry name" value="TCS_sensor_his_kinase"/>
</dbReference>
<dbReference type="SUPFAM" id="SSF55874">
    <property type="entry name" value="ATPase domain of HSP90 chaperone/DNA topoisomerase II/histidine kinase"/>
    <property type="match status" value="1"/>
</dbReference>
<feature type="domain" description="PAS" evidence="17">
    <location>
        <begin position="212"/>
        <end position="257"/>
    </location>
</feature>
<protein>
    <recommendedName>
        <fullName evidence="3">histidine kinase</fullName>
        <ecNumber evidence="3">2.7.13.3</ecNumber>
    </recommendedName>
</protein>
<proteinExistence type="predicted"/>
<dbReference type="InterPro" id="IPR013767">
    <property type="entry name" value="PAS_fold"/>
</dbReference>
<dbReference type="Pfam" id="PF00989">
    <property type="entry name" value="PAS"/>
    <property type="match status" value="1"/>
</dbReference>
<evidence type="ECO:0000256" key="12">
    <source>
        <dbReference type="ARBA" id="ARBA00023012"/>
    </source>
</evidence>
<comment type="subcellular location">
    <subcellularLocation>
        <location evidence="2">Cell membrane</location>
        <topology evidence="2">Multi-pass membrane protein</topology>
    </subcellularLocation>
</comment>
<keyword evidence="9 18" id="KW-0418">Kinase</keyword>
<sequence>MSLRNQLLLLQALIVCVVVLATGIVAASLSERQVRDAYLDRMIGVAQSVAGLPAIRDAFDDPDPAAVIQPIAEVIREASNVTYVVVTDARGIRYSHPDADRIGERVSTDPSVPLSGEMYVGTQTGTLGESWRAKVPVRLDDGTVVGTVSVGILESSLRADFVGGLGGLVIALIASAVVGIFGAGWVTAIIRRRIYRLEPKEIASLVGSRETMLHGLSEGVISVDENGVIVLVNDAALELLALEADTLTGHAAAEVLEAPLVAVLERGEAGGQLVLAGERILVARSTGTELDGHAVGATLLVRDHTELHQLLREMDGAQSLTNGLRAQAHEFANKLHVISGLLELGLVAEARDFVERTGTGGALRVAGEEVIREIPELAALLLVKASHARELGMGLAITPSEPLPAVLRSDAAATLREDLVTVVGNLIDNALEACAAGNRIELSFAIDDGLVRLTVDDDGSGIAPDQYERVFEEGVSSKSVPDAGTGGADAGTGGGADAGPGTAATLRRRGIGLALVRRIVERSGGRATVGRSSLGGARFTVELPLGAEVLAAAGVAAAAGARAGTATR</sequence>
<reference evidence="18" key="1">
    <citation type="journal article" date="2014" name="Int. J. Syst. Evol. Microbiol.">
        <title>Complete genome sequence of Corynebacterium casei LMG S-19264T (=DSM 44701T), isolated from a smear-ripened cheese.</title>
        <authorList>
            <consortium name="US DOE Joint Genome Institute (JGI-PGF)"/>
            <person name="Walter F."/>
            <person name="Albersmeier A."/>
            <person name="Kalinowski J."/>
            <person name="Ruckert C."/>
        </authorList>
    </citation>
    <scope>NUCLEOTIDE SEQUENCE</scope>
    <source>
        <strain evidence="18">CGMCC 1.12813</strain>
    </source>
</reference>
<dbReference type="PROSITE" id="PS50109">
    <property type="entry name" value="HIS_KIN"/>
    <property type="match status" value="1"/>
</dbReference>
<dbReference type="GO" id="GO:0006355">
    <property type="term" value="P:regulation of DNA-templated transcription"/>
    <property type="evidence" value="ECO:0007669"/>
    <property type="project" value="InterPro"/>
</dbReference>
<accession>A0A916WIE9</accession>
<dbReference type="Pfam" id="PF14689">
    <property type="entry name" value="SPOB_a"/>
    <property type="match status" value="1"/>
</dbReference>
<feature type="domain" description="Histidine kinase" evidence="16">
    <location>
        <begin position="419"/>
        <end position="547"/>
    </location>
</feature>
<evidence type="ECO:0000256" key="5">
    <source>
        <dbReference type="ARBA" id="ARBA00022553"/>
    </source>
</evidence>
<evidence type="ECO:0000256" key="11">
    <source>
        <dbReference type="ARBA" id="ARBA00022989"/>
    </source>
</evidence>
<keyword evidence="13 15" id="KW-0472">Membrane</keyword>
<keyword evidence="6" id="KW-0808">Transferase</keyword>
<name>A0A916WIE9_9MICO</name>
<dbReference type="Proteomes" id="UP000606922">
    <property type="component" value="Unassembled WGS sequence"/>
</dbReference>
<evidence type="ECO:0000256" key="2">
    <source>
        <dbReference type="ARBA" id="ARBA00004651"/>
    </source>
</evidence>
<evidence type="ECO:0000256" key="15">
    <source>
        <dbReference type="SAM" id="Phobius"/>
    </source>
</evidence>
<evidence type="ECO:0000259" key="16">
    <source>
        <dbReference type="PROSITE" id="PS50109"/>
    </source>
</evidence>
<dbReference type="EMBL" id="BMGB01000001">
    <property type="protein sequence ID" value="GGB00717.1"/>
    <property type="molecule type" value="Genomic_DNA"/>
</dbReference>
<evidence type="ECO:0000256" key="10">
    <source>
        <dbReference type="ARBA" id="ARBA00022840"/>
    </source>
</evidence>
<dbReference type="Gene3D" id="3.30.565.10">
    <property type="entry name" value="Histidine kinase-like ATPase, C-terminal domain"/>
    <property type="match status" value="1"/>
</dbReference>
<dbReference type="PANTHER" id="PTHR45436">
    <property type="entry name" value="SENSOR HISTIDINE KINASE YKOH"/>
    <property type="match status" value="1"/>
</dbReference>
<keyword evidence="4" id="KW-1003">Cell membrane</keyword>
<dbReference type="RefSeq" id="WP_188509934.1">
    <property type="nucleotide sequence ID" value="NZ_BMGB01000001.1"/>
</dbReference>
<evidence type="ECO:0000256" key="6">
    <source>
        <dbReference type="ARBA" id="ARBA00022679"/>
    </source>
</evidence>
<dbReference type="SMART" id="SM00387">
    <property type="entry name" value="HATPase_c"/>
    <property type="match status" value="1"/>
</dbReference>
<evidence type="ECO:0000256" key="3">
    <source>
        <dbReference type="ARBA" id="ARBA00012438"/>
    </source>
</evidence>
<dbReference type="PANTHER" id="PTHR45436:SF5">
    <property type="entry name" value="SENSOR HISTIDINE KINASE TRCS"/>
    <property type="match status" value="1"/>
</dbReference>
<dbReference type="InterPro" id="IPR035965">
    <property type="entry name" value="PAS-like_dom_sf"/>
</dbReference>
<gene>
    <name evidence="18" type="ORF">GCM10010979_14040</name>
</gene>
<dbReference type="SUPFAM" id="SSF55785">
    <property type="entry name" value="PYP-like sensor domain (PAS domain)"/>
    <property type="match status" value="1"/>
</dbReference>
<dbReference type="PROSITE" id="PS50112">
    <property type="entry name" value="PAS"/>
    <property type="match status" value="1"/>
</dbReference>
<dbReference type="InterPro" id="IPR033463">
    <property type="entry name" value="sCache_3"/>
</dbReference>
<dbReference type="SMART" id="SM00091">
    <property type="entry name" value="PAS"/>
    <property type="match status" value="1"/>
</dbReference>
<evidence type="ECO:0000259" key="17">
    <source>
        <dbReference type="PROSITE" id="PS50112"/>
    </source>
</evidence>
<evidence type="ECO:0000256" key="14">
    <source>
        <dbReference type="SAM" id="MobiDB-lite"/>
    </source>
</evidence>
<keyword evidence="12" id="KW-0902">Two-component regulatory system</keyword>
<dbReference type="GO" id="GO:0005524">
    <property type="term" value="F:ATP binding"/>
    <property type="evidence" value="ECO:0007669"/>
    <property type="project" value="UniProtKB-KW"/>
</dbReference>
<keyword evidence="8" id="KW-0547">Nucleotide-binding</keyword>
<evidence type="ECO:0000256" key="1">
    <source>
        <dbReference type="ARBA" id="ARBA00000085"/>
    </source>
</evidence>
<keyword evidence="7 15" id="KW-0812">Transmembrane</keyword>
<dbReference type="Pfam" id="PF17203">
    <property type="entry name" value="sCache_3_2"/>
    <property type="match status" value="1"/>
</dbReference>
<dbReference type="InterPro" id="IPR005467">
    <property type="entry name" value="His_kinase_dom"/>
</dbReference>
<dbReference type="PRINTS" id="PR00344">
    <property type="entry name" value="BCTRLSENSOR"/>
</dbReference>
<dbReference type="EC" id="2.7.13.3" evidence="3"/>
<feature type="region of interest" description="Disordered" evidence="14">
    <location>
        <begin position="473"/>
        <end position="503"/>
    </location>
</feature>
<dbReference type="Gene3D" id="1.10.287.130">
    <property type="match status" value="1"/>
</dbReference>
<evidence type="ECO:0000313" key="19">
    <source>
        <dbReference type="Proteomes" id="UP000606922"/>
    </source>
</evidence>
<evidence type="ECO:0000256" key="8">
    <source>
        <dbReference type="ARBA" id="ARBA00022741"/>
    </source>
</evidence>
<dbReference type="AlphaFoldDB" id="A0A916WIE9"/>
<evidence type="ECO:0000256" key="4">
    <source>
        <dbReference type="ARBA" id="ARBA00022475"/>
    </source>
</evidence>
<keyword evidence="5" id="KW-0597">Phosphoprotein</keyword>
<evidence type="ECO:0000256" key="9">
    <source>
        <dbReference type="ARBA" id="ARBA00022777"/>
    </source>
</evidence>
<evidence type="ECO:0000256" key="7">
    <source>
        <dbReference type="ARBA" id="ARBA00022692"/>
    </source>
</evidence>
<dbReference type="InterPro" id="IPR004358">
    <property type="entry name" value="Sig_transdc_His_kin-like_C"/>
</dbReference>
<feature type="transmembrane region" description="Helical" evidence="15">
    <location>
        <begin position="165"/>
        <end position="190"/>
    </location>
</feature>
<dbReference type="InterPro" id="IPR036890">
    <property type="entry name" value="HATPase_C_sf"/>
</dbReference>
<comment type="caution">
    <text evidence="18">The sequence shown here is derived from an EMBL/GenBank/DDBJ whole genome shotgun (WGS) entry which is preliminary data.</text>
</comment>